<sequence length="124" mass="14841">MKKQLLIFFSRVHNYTLALPSKLLSLPIVGSQIIKHSLSLYNYISKSSREFFIQNHNTSYKLIRIFITKILNLLINIYNSLEEINNYFMIRYFLRSILLVLIFHTQGLIIIIVKKYYFLLLYCL</sequence>
<accession>A0A5Q0N309</accession>
<dbReference type="EMBL" id="MK993561">
    <property type="protein sequence ID" value="QFZ98731.1"/>
    <property type="molecule type" value="Genomic_DNA"/>
</dbReference>
<reference evidence="2" key="1">
    <citation type="journal article" name="Front. Microbiol.">
        <title>Comparative Mitogenome Analysis Reveals Mitochondrial Genome Differentiation in Ectomycorrhizal and Asymbiotic Amanita Species.</title>
        <authorList>
            <person name="Li Q."/>
            <person name="He X."/>
            <person name="Ren Y."/>
            <person name="Xiong C."/>
            <person name="Jin X."/>
            <person name="Peng L."/>
            <person name="Huang W."/>
        </authorList>
    </citation>
    <scope>NUCLEOTIDE SEQUENCE</scope>
</reference>
<keyword evidence="1" id="KW-0812">Transmembrane</keyword>
<dbReference type="GeneID" id="42438013"/>
<keyword evidence="2" id="KW-0496">Mitochondrion</keyword>
<dbReference type="AlphaFoldDB" id="A0A5Q0N309"/>
<dbReference type="RefSeq" id="YP_009710782.1">
    <property type="nucleotide sequence ID" value="NC_045201.1"/>
</dbReference>
<proteinExistence type="predicted"/>
<protein>
    <submittedName>
        <fullName evidence="2">Uncharacterized protein</fullName>
    </submittedName>
</protein>
<feature type="transmembrane region" description="Helical" evidence="1">
    <location>
        <begin position="93"/>
        <end position="113"/>
    </location>
</feature>
<geneLocation type="mitochondrion" evidence="2"/>
<keyword evidence="1" id="KW-1133">Transmembrane helix</keyword>
<organism evidence="2">
    <name type="scientific">Amanita thiersii</name>
    <dbReference type="NCBI Taxonomy" id="235537"/>
    <lineage>
        <taxon>Eukaryota</taxon>
        <taxon>Fungi</taxon>
        <taxon>Dikarya</taxon>
        <taxon>Basidiomycota</taxon>
        <taxon>Agaricomycotina</taxon>
        <taxon>Agaricomycetes</taxon>
        <taxon>Agaricomycetidae</taxon>
        <taxon>Agaricales</taxon>
        <taxon>Pluteineae</taxon>
        <taxon>Amanitaceae</taxon>
        <taxon>Amanita</taxon>
    </lineage>
</organism>
<evidence type="ECO:0000313" key="2">
    <source>
        <dbReference type="EMBL" id="QFZ98731.1"/>
    </source>
</evidence>
<gene>
    <name evidence="2" type="primary">orf124</name>
</gene>
<name>A0A5Q0N309_9AGAR</name>
<evidence type="ECO:0000256" key="1">
    <source>
        <dbReference type="SAM" id="Phobius"/>
    </source>
</evidence>
<keyword evidence="1" id="KW-0472">Membrane</keyword>